<dbReference type="GO" id="GO:0016887">
    <property type="term" value="F:ATP hydrolysis activity"/>
    <property type="evidence" value="ECO:0007669"/>
    <property type="project" value="InterPro"/>
</dbReference>
<dbReference type="InterPro" id="IPR003593">
    <property type="entry name" value="AAA+_ATPase"/>
</dbReference>
<evidence type="ECO:0000313" key="7">
    <source>
        <dbReference type="Proteomes" id="UP000199263"/>
    </source>
</evidence>
<gene>
    <name evidence="6" type="ORF">SAMN05421842_13131</name>
</gene>
<evidence type="ECO:0000256" key="3">
    <source>
        <dbReference type="ARBA" id="ARBA00022741"/>
    </source>
</evidence>
<keyword evidence="2" id="KW-0813">Transport</keyword>
<feature type="domain" description="ABC transporter" evidence="5">
    <location>
        <begin position="5"/>
        <end position="232"/>
    </location>
</feature>
<keyword evidence="7" id="KW-1185">Reference proteome</keyword>
<protein>
    <submittedName>
        <fullName evidence="6">ABC-2 type transport system ATP-binding protein</fullName>
    </submittedName>
</protein>
<name>A0A1I1RA48_9CLOT</name>
<dbReference type="Proteomes" id="UP000199263">
    <property type="component" value="Unassembled WGS sequence"/>
</dbReference>
<dbReference type="PROSITE" id="PS50893">
    <property type="entry name" value="ABC_TRANSPORTER_2"/>
    <property type="match status" value="1"/>
</dbReference>
<dbReference type="PANTHER" id="PTHR43335">
    <property type="entry name" value="ABC TRANSPORTER, ATP-BINDING PROTEIN"/>
    <property type="match status" value="1"/>
</dbReference>
<evidence type="ECO:0000259" key="5">
    <source>
        <dbReference type="PROSITE" id="PS50893"/>
    </source>
</evidence>
<dbReference type="InterPro" id="IPR017871">
    <property type="entry name" value="ABC_transporter-like_CS"/>
</dbReference>
<dbReference type="OrthoDB" id="9809205at2"/>
<reference evidence="6 7" key="1">
    <citation type="submission" date="2016-10" db="EMBL/GenBank/DDBJ databases">
        <authorList>
            <person name="de Groot N.N."/>
        </authorList>
    </citation>
    <scope>NUCLEOTIDE SEQUENCE [LARGE SCALE GENOMIC DNA]</scope>
    <source>
        <strain evidence="6 7">DSM 12992</strain>
    </source>
</reference>
<dbReference type="SUPFAM" id="SSF52540">
    <property type="entry name" value="P-loop containing nucleoside triphosphate hydrolases"/>
    <property type="match status" value="1"/>
</dbReference>
<comment type="similarity">
    <text evidence="1">Belongs to the ABC transporter superfamily.</text>
</comment>
<evidence type="ECO:0000256" key="2">
    <source>
        <dbReference type="ARBA" id="ARBA00022448"/>
    </source>
</evidence>
<sequence>MAPVLKVNELTKTYKNGRGIIDISFEIEKGDIFGLLGPNGSGKTTTMKIITGLSYADKGSVQILGYDSLEESSKVLKEIGCLIEAPAIYDYLTARENLKLAANYYAEIKAPRIDDMLTQTGLIKYANEKVKNFSLGMKQRLGLALALISKPKLVILDEPTNGLDIEGTVDIREIIIKQAKLGTTFLVSSHISHEIELMCNKVGIVKEGKLLKVTSMKNALDECETLEKYFLKHVGRKGEDV</sequence>
<dbReference type="Gene3D" id="3.40.50.300">
    <property type="entry name" value="P-loop containing nucleotide triphosphate hydrolases"/>
    <property type="match status" value="1"/>
</dbReference>
<keyword evidence="3" id="KW-0547">Nucleotide-binding</keyword>
<dbReference type="Pfam" id="PF00005">
    <property type="entry name" value="ABC_tran"/>
    <property type="match status" value="1"/>
</dbReference>
<dbReference type="STRING" id="119641.SAMN05421842_13131"/>
<dbReference type="InterPro" id="IPR003439">
    <property type="entry name" value="ABC_transporter-like_ATP-bd"/>
</dbReference>
<organism evidence="6 7">
    <name type="scientific">Clostridium uliginosum</name>
    <dbReference type="NCBI Taxonomy" id="119641"/>
    <lineage>
        <taxon>Bacteria</taxon>
        <taxon>Bacillati</taxon>
        <taxon>Bacillota</taxon>
        <taxon>Clostridia</taxon>
        <taxon>Eubacteriales</taxon>
        <taxon>Clostridiaceae</taxon>
        <taxon>Clostridium</taxon>
    </lineage>
</organism>
<evidence type="ECO:0000256" key="1">
    <source>
        <dbReference type="ARBA" id="ARBA00005417"/>
    </source>
</evidence>
<dbReference type="SMART" id="SM00382">
    <property type="entry name" value="AAA"/>
    <property type="match status" value="1"/>
</dbReference>
<dbReference type="InterPro" id="IPR027417">
    <property type="entry name" value="P-loop_NTPase"/>
</dbReference>
<dbReference type="GO" id="GO:0005524">
    <property type="term" value="F:ATP binding"/>
    <property type="evidence" value="ECO:0007669"/>
    <property type="project" value="UniProtKB-KW"/>
</dbReference>
<evidence type="ECO:0000256" key="4">
    <source>
        <dbReference type="ARBA" id="ARBA00022840"/>
    </source>
</evidence>
<accession>A0A1I1RA48</accession>
<evidence type="ECO:0000313" key="6">
    <source>
        <dbReference type="EMBL" id="SFD31122.1"/>
    </source>
</evidence>
<dbReference type="PANTHER" id="PTHR43335:SF4">
    <property type="entry name" value="ABC TRANSPORTER, ATP-BINDING PROTEIN"/>
    <property type="match status" value="1"/>
</dbReference>
<keyword evidence="4 6" id="KW-0067">ATP-binding</keyword>
<dbReference type="AlphaFoldDB" id="A0A1I1RA48"/>
<proteinExistence type="inferred from homology"/>
<dbReference type="EMBL" id="FOMG01000031">
    <property type="protein sequence ID" value="SFD31122.1"/>
    <property type="molecule type" value="Genomic_DNA"/>
</dbReference>
<dbReference type="PROSITE" id="PS00211">
    <property type="entry name" value="ABC_TRANSPORTER_1"/>
    <property type="match status" value="1"/>
</dbReference>
<dbReference type="RefSeq" id="WP_090093834.1">
    <property type="nucleotide sequence ID" value="NZ_FOMG01000031.1"/>
</dbReference>